<accession>X0XFX5</accession>
<organism evidence="1">
    <name type="scientific">marine sediment metagenome</name>
    <dbReference type="NCBI Taxonomy" id="412755"/>
    <lineage>
        <taxon>unclassified sequences</taxon>
        <taxon>metagenomes</taxon>
        <taxon>ecological metagenomes</taxon>
    </lineage>
</organism>
<evidence type="ECO:0000313" key="1">
    <source>
        <dbReference type="EMBL" id="GAG34332.1"/>
    </source>
</evidence>
<dbReference type="AlphaFoldDB" id="X0XFX5"/>
<protein>
    <recommendedName>
        <fullName evidence="2">PD-(D/E)XK endonuclease-like domain-containing protein</fullName>
    </recommendedName>
</protein>
<sequence length="132" mass="16347">MGKFDAKKKIQDIQELKKEGVIRENSVYHYMNEDDIQRFWKKRARDGTKIHNLIENYFRYKQLFTNKVHPLYKDFEKFLRYYDKIRKDGWKLFVPEFKIYCDDPFIGGMIDLLTYRKNESTGEYEYMLVDWK</sequence>
<comment type="caution">
    <text evidence="1">The sequence shown here is derived from an EMBL/GenBank/DDBJ whole genome shotgun (WGS) entry which is preliminary data.</text>
</comment>
<gene>
    <name evidence="1" type="ORF">S01H1_74120</name>
</gene>
<proteinExistence type="predicted"/>
<name>X0XFX5_9ZZZZ</name>
<reference evidence="1" key="1">
    <citation type="journal article" date="2014" name="Front. Microbiol.">
        <title>High frequency of phylogenetically diverse reductive dehalogenase-homologous genes in deep subseafloor sedimentary metagenomes.</title>
        <authorList>
            <person name="Kawai M."/>
            <person name="Futagami T."/>
            <person name="Toyoda A."/>
            <person name="Takaki Y."/>
            <person name="Nishi S."/>
            <person name="Hori S."/>
            <person name="Arai W."/>
            <person name="Tsubouchi T."/>
            <person name="Morono Y."/>
            <person name="Uchiyama I."/>
            <person name="Ito T."/>
            <person name="Fujiyama A."/>
            <person name="Inagaki F."/>
            <person name="Takami H."/>
        </authorList>
    </citation>
    <scope>NUCLEOTIDE SEQUENCE</scope>
    <source>
        <strain evidence="1">Expedition CK06-06</strain>
    </source>
</reference>
<dbReference type="EMBL" id="BARS01049560">
    <property type="protein sequence ID" value="GAG34332.1"/>
    <property type="molecule type" value="Genomic_DNA"/>
</dbReference>
<feature type="non-terminal residue" evidence="1">
    <location>
        <position position="132"/>
    </location>
</feature>
<evidence type="ECO:0008006" key="2">
    <source>
        <dbReference type="Google" id="ProtNLM"/>
    </source>
</evidence>